<keyword evidence="1" id="KW-0812">Transmembrane</keyword>
<accession>A0A3M7QLN0</accession>
<organism evidence="2 3">
    <name type="scientific">Brachionus plicatilis</name>
    <name type="common">Marine rotifer</name>
    <name type="synonym">Brachionus muelleri</name>
    <dbReference type="NCBI Taxonomy" id="10195"/>
    <lineage>
        <taxon>Eukaryota</taxon>
        <taxon>Metazoa</taxon>
        <taxon>Spiralia</taxon>
        <taxon>Gnathifera</taxon>
        <taxon>Rotifera</taxon>
        <taxon>Eurotatoria</taxon>
        <taxon>Monogononta</taxon>
        <taxon>Pseudotrocha</taxon>
        <taxon>Ploima</taxon>
        <taxon>Brachionidae</taxon>
        <taxon>Brachionus</taxon>
    </lineage>
</organism>
<name>A0A3M7QLN0_BRAPC</name>
<comment type="caution">
    <text evidence="2">The sequence shown here is derived from an EMBL/GenBank/DDBJ whole genome shotgun (WGS) entry which is preliminary data.</text>
</comment>
<keyword evidence="1" id="KW-1133">Transmembrane helix</keyword>
<reference evidence="2 3" key="1">
    <citation type="journal article" date="2018" name="Sci. Rep.">
        <title>Genomic signatures of local adaptation to the degree of environmental predictability in rotifers.</title>
        <authorList>
            <person name="Franch-Gras L."/>
            <person name="Hahn C."/>
            <person name="Garcia-Roger E.M."/>
            <person name="Carmona M.J."/>
            <person name="Serra M."/>
            <person name="Gomez A."/>
        </authorList>
    </citation>
    <scope>NUCLEOTIDE SEQUENCE [LARGE SCALE GENOMIC DNA]</scope>
    <source>
        <strain evidence="2">HYR1</strain>
    </source>
</reference>
<keyword evidence="3" id="KW-1185">Reference proteome</keyword>
<gene>
    <name evidence="2" type="ORF">BpHYR1_041411</name>
</gene>
<dbReference type="AlphaFoldDB" id="A0A3M7QLN0"/>
<protein>
    <submittedName>
        <fullName evidence="2">Uncharacterized protein</fullName>
    </submittedName>
</protein>
<keyword evidence="1" id="KW-0472">Membrane</keyword>
<feature type="transmembrane region" description="Helical" evidence="1">
    <location>
        <begin position="12"/>
        <end position="31"/>
    </location>
</feature>
<sequence length="67" mass="8042">MIFLPQKEFLILFLYCYVSLKSIFITLRKTISEQKIFEKHSLIILSNKYKKCEISRRLCDADIWPLA</sequence>
<evidence type="ECO:0000313" key="3">
    <source>
        <dbReference type="Proteomes" id="UP000276133"/>
    </source>
</evidence>
<proteinExistence type="predicted"/>
<evidence type="ECO:0000256" key="1">
    <source>
        <dbReference type="SAM" id="Phobius"/>
    </source>
</evidence>
<evidence type="ECO:0000313" key="2">
    <source>
        <dbReference type="EMBL" id="RNA12212.1"/>
    </source>
</evidence>
<dbReference type="EMBL" id="REGN01005749">
    <property type="protein sequence ID" value="RNA12212.1"/>
    <property type="molecule type" value="Genomic_DNA"/>
</dbReference>
<dbReference type="Proteomes" id="UP000276133">
    <property type="component" value="Unassembled WGS sequence"/>
</dbReference>